<gene>
    <name evidence="6" type="ORF">AWE51_05695</name>
</gene>
<dbReference type="GO" id="GO:0016811">
    <property type="term" value="F:hydrolase activity, acting on carbon-nitrogen (but not peptide) bonds, in linear amides"/>
    <property type="evidence" value="ECO:0007669"/>
    <property type="project" value="InterPro"/>
</dbReference>
<keyword evidence="4" id="KW-0862">Zinc</keyword>
<sequence length="345" mass="38797">MFSILVIILTINNVAAQNRFNKAFRNEIRSTKNHMKIEFNDNYGNQGFLPISIIKGAIDGPVFTIVAGVHGYEYPPIIAVQKFLNQIDVKKLKGTLIIIPIANTASFFTRTPFINPQDQKNLNNAFPGNKDGSITEQIAYFITQNVIPVSDVFLDVHGGDACEDLLPFVCYYNNKKKQNQTALAKTLSENSGFQYIVSYPYNISDKDPAKYVFKQAVQDGKTALSIECGKLGNVQEENVSLIKNAIYNMLFTMHMYPKATEPHKNIIYRNSQEYIKSKVQGIFYSSHKAGDLVTKDEIIGYTSDEFGKVLEEYKATKEGVILYMLATPPVNIDDTIMCISSFEDN</sequence>
<evidence type="ECO:0000259" key="5">
    <source>
        <dbReference type="Pfam" id="PF24827"/>
    </source>
</evidence>
<dbReference type="EMBL" id="LQRT01000013">
    <property type="protein sequence ID" value="KZS40834.1"/>
    <property type="molecule type" value="Genomic_DNA"/>
</dbReference>
<evidence type="ECO:0000313" key="7">
    <source>
        <dbReference type="Proteomes" id="UP000076715"/>
    </source>
</evidence>
<dbReference type="OrthoDB" id="9782876at2"/>
<reference evidence="6 7" key="1">
    <citation type="submission" date="2016-01" db="EMBL/GenBank/DDBJ databases">
        <title>The draft genome sequence of Aquimarina sp. RZW4-3-2.</title>
        <authorList>
            <person name="Wang Y."/>
        </authorList>
    </citation>
    <scope>NUCLEOTIDE SEQUENCE [LARGE SCALE GENOMIC DNA]</scope>
    <source>
        <strain evidence="6 7">RZW4-3-2</strain>
    </source>
</reference>
<proteinExistence type="predicted"/>
<evidence type="ECO:0000256" key="3">
    <source>
        <dbReference type="ARBA" id="ARBA00022801"/>
    </source>
</evidence>
<dbReference type="SUPFAM" id="SSF53187">
    <property type="entry name" value="Zn-dependent exopeptidases"/>
    <property type="match status" value="1"/>
</dbReference>
<dbReference type="InterPro" id="IPR053138">
    <property type="entry name" value="N-alpha-Ac-DABA_deacetylase"/>
</dbReference>
<dbReference type="GO" id="GO:0046872">
    <property type="term" value="F:metal ion binding"/>
    <property type="evidence" value="ECO:0007669"/>
    <property type="project" value="UniProtKB-KW"/>
</dbReference>
<dbReference type="InterPro" id="IPR055438">
    <property type="entry name" value="AstE_AspA_cat"/>
</dbReference>
<dbReference type="STRING" id="1642818.AWE51_05695"/>
<dbReference type="Pfam" id="PF24827">
    <property type="entry name" value="AstE_AspA_cat"/>
    <property type="match status" value="1"/>
</dbReference>
<evidence type="ECO:0000256" key="1">
    <source>
        <dbReference type="ARBA" id="ARBA00001947"/>
    </source>
</evidence>
<dbReference type="GO" id="GO:0016788">
    <property type="term" value="F:hydrolase activity, acting on ester bonds"/>
    <property type="evidence" value="ECO:0007669"/>
    <property type="project" value="InterPro"/>
</dbReference>
<dbReference type="InterPro" id="IPR043795">
    <property type="entry name" value="N-alpha-Ac-DABA-like"/>
</dbReference>
<comment type="caution">
    <text evidence="6">The sequence shown here is derived from an EMBL/GenBank/DDBJ whole genome shotgun (WGS) entry which is preliminary data.</text>
</comment>
<dbReference type="PANTHER" id="PTHR37326">
    <property type="entry name" value="BLL3975 PROTEIN"/>
    <property type="match status" value="1"/>
</dbReference>
<evidence type="ECO:0000313" key="6">
    <source>
        <dbReference type="EMBL" id="KZS40834.1"/>
    </source>
</evidence>
<accession>A0A162CQZ3</accession>
<organism evidence="6 7">
    <name type="scientific">Aquimarina aggregata</name>
    <dbReference type="NCBI Taxonomy" id="1642818"/>
    <lineage>
        <taxon>Bacteria</taxon>
        <taxon>Pseudomonadati</taxon>
        <taxon>Bacteroidota</taxon>
        <taxon>Flavobacteriia</taxon>
        <taxon>Flavobacteriales</taxon>
        <taxon>Flavobacteriaceae</taxon>
        <taxon>Aquimarina</taxon>
    </lineage>
</organism>
<keyword evidence="2" id="KW-0479">Metal-binding</keyword>
<comment type="cofactor">
    <cofactor evidence="1">
        <name>Zn(2+)</name>
        <dbReference type="ChEBI" id="CHEBI:29105"/>
    </cofactor>
</comment>
<dbReference type="Proteomes" id="UP000076715">
    <property type="component" value="Unassembled WGS sequence"/>
</dbReference>
<protein>
    <submittedName>
        <fullName evidence="6">Succinylglutamate desuccinylase</fullName>
    </submittedName>
</protein>
<name>A0A162CQZ3_9FLAO</name>
<dbReference type="CDD" id="cd18174">
    <property type="entry name" value="M14_ASTE_ASPA_like"/>
    <property type="match status" value="1"/>
</dbReference>
<keyword evidence="3" id="KW-0378">Hydrolase</keyword>
<dbReference type="Gene3D" id="3.40.630.10">
    <property type="entry name" value="Zn peptidases"/>
    <property type="match status" value="1"/>
</dbReference>
<dbReference type="PANTHER" id="PTHR37326:SF1">
    <property type="entry name" value="BLL3975 PROTEIN"/>
    <property type="match status" value="1"/>
</dbReference>
<evidence type="ECO:0000256" key="2">
    <source>
        <dbReference type="ARBA" id="ARBA00022723"/>
    </source>
</evidence>
<dbReference type="AlphaFoldDB" id="A0A162CQZ3"/>
<feature type="domain" description="Succinylglutamate desuccinylase/Aspartoacylase catalytic" evidence="5">
    <location>
        <begin position="60"/>
        <end position="250"/>
    </location>
</feature>
<evidence type="ECO:0000256" key="4">
    <source>
        <dbReference type="ARBA" id="ARBA00022833"/>
    </source>
</evidence>
<dbReference type="PIRSF" id="PIRSF039012">
    <property type="entry name" value="ASP"/>
    <property type="match status" value="1"/>
</dbReference>
<keyword evidence="7" id="KW-1185">Reference proteome</keyword>